<feature type="transmembrane region" description="Helical" evidence="1">
    <location>
        <begin position="12"/>
        <end position="34"/>
    </location>
</feature>
<keyword evidence="3" id="KW-1185">Reference proteome</keyword>
<reference evidence="2" key="2">
    <citation type="submission" date="2023-06" db="EMBL/GenBank/DDBJ databases">
        <authorList>
            <person name="Zeman M."/>
            <person name="Kubasova T."/>
            <person name="Jahodarova E."/>
            <person name="Nykrynova M."/>
            <person name="Rychlik I."/>
        </authorList>
    </citation>
    <scope>NUCLEOTIDE SEQUENCE</scope>
    <source>
        <strain evidence="2">153_Feed</strain>
    </source>
</reference>
<dbReference type="RefSeq" id="WP_289511062.1">
    <property type="nucleotide sequence ID" value="NZ_JAUDEA010000005.1"/>
</dbReference>
<feature type="transmembrane region" description="Helical" evidence="1">
    <location>
        <begin position="75"/>
        <end position="94"/>
    </location>
</feature>
<accession>A0ABT7V2Z8</accession>
<comment type="caution">
    <text evidence="2">The sequence shown here is derived from an EMBL/GenBank/DDBJ whole genome shotgun (WGS) entry which is preliminary data.</text>
</comment>
<sequence>MSRTLLPSLLRVLARVLRVCAWVLVALVVADAVLPAGPRALLLPVNSLISQLMPAPMSGLFVFQTPFEGAFRGDFAIVAIVLLVLDWICCRVSASLR</sequence>
<protein>
    <recommendedName>
        <fullName evidence="4">YggT family protein</fullName>
    </recommendedName>
</protein>
<reference evidence="2" key="1">
    <citation type="submission" date="2023-06" db="EMBL/GenBank/DDBJ databases">
        <title>Identification and characterization of horizontal gene transfer across gut microbiota members of farm animals based on homology search.</title>
        <authorList>
            <person name="Schwarzerova J."/>
            <person name="Nykrynova M."/>
            <person name="Jureckova K."/>
            <person name="Cejkova D."/>
            <person name="Rychlik I."/>
        </authorList>
    </citation>
    <scope>NUCLEOTIDE SEQUENCE</scope>
    <source>
        <strain evidence="2">153_Feed</strain>
    </source>
</reference>
<proteinExistence type="predicted"/>
<dbReference type="Proteomes" id="UP001529256">
    <property type="component" value="Unassembled WGS sequence"/>
</dbReference>
<evidence type="ECO:0000313" key="3">
    <source>
        <dbReference type="Proteomes" id="UP001529256"/>
    </source>
</evidence>
<evidence type="ECO:0000256" key="1">
    <source>
        <dbReference type="SAM" id="Phobius"/>
    </source>
</evidence>
<organism evidence="2 3">
    <name type="scientific">Thermophilibacter provencensis</name>
    <dbReference type="NCBI Taxonomy" id="1852386"/>
    <lineage>
        <taxon>Bacteria</taxon>
        <taxon>Bacillati</taxon>
        <taxon>Actinomycetota</taxon>
        <taxon>Coriobacteriia</taxon>
        <taxon>Coriobacteriales</taxon>
        <taxon>Atopobiaceae</taxon>
        <taxon>Thermophilibacter</taxon>
    </lineage>
</organism>
<keyword evidence="1" id="KW-0812">Transmembrane</keyword>
<keyword evidence="1" id="KW-1133">Transmembrane helix</keyword>
<dbReference type="EMBL" id="JAUDEA010000005">
    <property type="protein sequence ID" value="MDM8270970.1"/>
    <property type="molecule type" value="Genomic_DNA"/>
</dbReference>
<evidence type="ECO:0008006" key="4">
    <source>
        <dbReference type="Google" id="ProtNLM"/>
    </source>
</evidence>
<name>A0ABT7V2Z8_9ACTN</name>
<gene>
    <name evidence="2" type="ORF">QUW25_04705</name>
</gene>
<evidence type="ECO:0000313" key="2">
    <source>
        <dbReference type="EMBL" id="MDM8270970.1"/>
    </source>
</evidence>
<keyword evidence="1" id="KW-0472">Membrane</keyword>